<organism evidence="2 3">
    <name type="scientific">Uncinula necator</name>
    <name type="common">Grape powdery mildew</name>
    <dbReference type="NCBI Taxonomy" id="52586"/>
    <lineage>
        <taxon>Eukaryota</taxon>
        <taxon>Fungi</taxon>
        <taxon>Dikarya</taxon>
        <taxon>Ascomycota</taxon>
        <taxon>Pezizomycotina</taxon>
        <taxon>Leotiomycetes</taxon>
        <taxon>Erysiphales</taxon>
        <taxon>Erysiphaceae</taxon>
        <taxon>Erysiphe</taxon>
    </lineage>
</organism>
<dbReference type="AlphaFoldDB" id="A0A0B1NUX4"/>
<evidence type="ECO:0000256" key="1">
    <source>
        <dbReference type="SAM" id="MobiDB-lite"/>
    </source>
</evidence>
<comment type="caution">
    <text evidence="2">The sequence shown here is derived from an EMBL/GenBank/DDBJ whole genome shotgun (WGS) entry which is preliminary data.</text>
</comment>
<name>A0A0B1NUX4_UNCNE</name>
<keyword evidence="3" id="KW-1185">Reference proteome</keyword>
<gene>
    <name evidence="2" type="ORF">EV44_g3431</name>
</gene>
<feature type="region of interest" description="Disordered" evidence="1">
    <location>
        <begin position="217"/>
        <end position="244"/>
    </location>
</feature>
<dbReference type="EMBL" id="JNVN01004910">
    <property type="protein sequence ID" value="KHJ30167.1"/>
    <property type="molecule type" value="Genomic_DNA"/>
</dbReference>
<sequence length="244" mass="27848">MPLTFDPENIRELQQTNILYIQGITIQKAAWLKNLKIPGKLSGSLILWLKSAEQARYVIMKGMILKSQQKAAEIFRSGFRIMQCFNCQRYGNIAKACTVIARCGACAEEHNSRECSGKNEIRCCECGRKNRAWEPSYLVRIAAKAKTVVNRTQDPGRYRLPESIQRDTEREWQIVGSRKRRASTTGQQVVGADSEIISRRGPERPKKNHAITPYTSTMWTEQPTPSHQNSYRPVTCENIRSNDV</sequence>
<dbReference type="HOGENOM" id="CLU_1062438_0_0_1"/>
<reference evidence="2 3" key="1">
    <citation type="journal article" date="2014" name="BMC Genomics">
        <title>Adaptive genomic structural variation in the grape powdery mildew pathogen, Erysiphe necator.</title>
        <authorList>
            <person name="Jones L."/>
            <person name="Riaz S."/>
            <person name="Morales-Cruz A."/>
            <person name="Amrine K.C."/>
            <person name="McGuire B."/>
            <person name="Gubler W.D."/>
            <person name="Walker M.A."/>
            <person name="Cantu D."/>
        </authorList>
    </citation>
    <scope>NUCLEOTIDE SEQUENCE [LARGE SCALE GENOMIC DNA]</scope>
    <source>
        <strain evidence="3">c</strain>
    </source>
</reference>
<evidence type="ECO:0000313" key="2">
    <source>
        <dbReference type="EMBL" id="KHJ30167.1"/>
    </source>
</evidence>
<accession>A0A0B1NUX4</accession>
<protein>
    <submittedName>
        <fullName evidence="2">Putative zinc finger cchc-type protein</fullName>
    </submittedName>
</protein>
<proteinExistence type="predicted"/>
<evidence type="ECO:0000313" key="3">
    <source>
        <dbReference type="Proteomes" id="UP000030854"/>
    </source>
</evidence>
<dbReference type="Proteomes" id="UP000030854">
    <property type="component" value="Unassembled WGS sequence"/>
</dbReference>